<evidence type="ECO:0000313" key="11">
    <source>
        <dbReference type="EMBL" id="MBB5984018.1"/>
    </source>
</evidence>
<dbReference type="SUPFAM" id="SSF52540">
    <property type="entry name" value="P-loop containing nucleoside triphosphate hydrolases"/>
    <property type="match status" value="1"/>
</dbReference>
<keyword evidence="12" id="KW-1185">Reference proteome</keyword>
<evidence type="ECO:0000313" key="12">
    <source>
        <dbReference type="Proteomes" id="UP000558997"/>
    </source>
</evidence>
<dbReference type="Pfam" id="PF00580">
    <property type="entry name" value="UvrD-helicase"/>
    <property type="match status" value="1"/>
</dbReference>
<name>A0A841E9W3_9ACTN</name>
<feature type="domain" description="UvrD-like helicase ATP-binding" evidence="9">
    <location>
        <begin position="124"/>
        <end position="364"/>
    </location>
</feature>
<dbReference type="InterPro" id="IPR014016">
    <property type="entry name" value="UvrD-like_ATP-bd"/>
</dbReference>
<dbReference type="PANTHER" id="PTHR11070:SF30">
    <property type="entry name" value="F-BOX DNA HELICASE 1"/>
    <property type="match status" value="1"/>
</dbReference>
<evidence type="ECO:0000259" key="10">
    <source>
        <dbReference type="Pfam" id="PF13361"/>
    </source>
</evidence>
<evidence type="ECO:0000256" key="3">
    <source>
        <dbReference type="ARBA" id="ARBA00022806"/>
    </source>
</evidence>
<sequence length="604" mass="65026">MYRERHEDPATGLRSAVMADLGELRRRLESADVDQVPDDQLRSLSRRVKGLLGFLPAHAVPGPVVPDPAVPEPVVPVWSAKPPEEVPVRLAPAAPAAALAGGSARGQGAAGRPVVDGLRPTGQQAAIVDAFAAGGNLVVEAGAGTGKTSTLRLAALTMPPGRRGIYVAFNKSVATEAKKKFPGSVLCSTAHSLAYQAHGKHYRDRLNGPRVPAREAARIMRITHSLELSDATGKRVLDAVSLARIASNTVDRFCQSADTGITRYHVPAVNGVDGTAREALQEFVVPVAQKMWAELQGRTGRLRYSHDVYLKQWALSEPSLNTDVVFFDEAQDANPVIAKVVQAQQAQLVAVGDSNQAIYQWRGAIDALESWPANTRLQLTQSWRFGDAIAAEANKWLTAIGARLRLSGTASVQSTVGPLPAPDAVLCRTNAEAMSQAMKAMDAGTRVALVGGASSIKSMAEAALDLQRGKTTQHPELCAFTSWREVQDYVDQDEAGSDLKVFVRLVDDHGPDELIRAADRLVRESAAQLTISTAHKAKGREWHRVKIADDFRQPKATDDGQPGELPRADAMLAYVAVTRAQHQLDRGGLNWIDDHLAGVPRRER</sequence>
<dbReference type="Gene3D" id="3.40.50.300">
    <property type="entry name" value="P-loop containing nucleotide triphosphate hydrolases"/>
    <property type="match status" value="2"/>
</dbReference>
<gene>
    <name evidence="11" type="ORF">HDA44_007433</name>
</gene>
<evidence type="ECO:0000256" key="7">
    <source>
        <dbReference type="ARBA" id="ARBA00034808"/>
    </source>
</evidence>
<dbReference type="GO" id="GO:0016787">
    <property type="term" value="F:hydrolase activity"/>
    <property type="evidence" value="ECO:0007669"/>
    <property type="project" value="UniProtKB-KW"/>
</dbReference>
<evidence type="ECO:0000259" key="9">
    <source>
        <dbReference type="Pfam" id="PF00580"/>
    </source>
</evidence>
<feature type="domain" description="UvrD-like helicase C-terminal" evidence="10">
    <location>
        <begin position="520"/>
        <end position="584"/>
    </location>
</feature>
<keyword evidence="4" id="KW-0067">ATP-binding</keyword>
<evidence type="ECO:0000256" key="1">
    <source>
        <dbReference type="ARBA" id="ARBA00022741"/>
    </source>
</evidence>
<dbReference type="GO" id="GO:0005524">
    <property type="term" value="F:ATP binding"/>
    <property type="evidence" value="ECO:0007669"/>
    <property type="project" value="UniProtKB-KW"/>
</dbReference>
<dbReference type="Pfam" id="PF13361">
    <property type="entry name" value="UvrD_C"/>
    <property type="match status" value="1"/>
</dbReference>
<evidence type="ECO:0000256" key="8">
    <source>
        <dbReference type="ARBA" id="ARBA00048988"/>
    </source>
</evidence>
<dbReference type="GO" id="GO:0000725">
    <property type="term" value="P:recombinational repair"/>
    <property type="evidence" value="ECO:0007669"/>
    <property type="project" value="TreeGrafter"/>
</dbReference>
<dbReference type="EC" id="5.6.2.4" evidence="7"/>
<evidence type="ECO:0000256" key="2">
    <source>
        <dbReference type="ARBA" id="ARBA00022801"/>
    </source>
</evidence>
<protein>
    <recommendedName>
        <fullName evidence="7">DNA 3'-5' helicase</fullName>
        <ecNumber evidence="7">5.6.2.4</ecNumber>
    </recommendedName>
</protein>
<evidence type="ECO:0000256" key="4">
    <source>
        <dbReference type="ARBA" id="ARBA00022840"/>
    </source>
</evidence>
<keyword evidence="5" id="KW-0413">Isomerase</keyword>
<dbReference type="EMBL" id="JACHNF010000002">
    <property type="protein sequence ID" value="MBB5984018.1"/>
    <property type="molecule type" value="Genomic_DNA"/>
</dbReference>
<dbReference type="InterPro" id="IPR027417">
    <property type="entry name" value="P-loop_NTPase"/>
</dbReference>
<evidence type="ECO:0000256" key="6">
    <source>
        <dbReference type="ARBA" id="ARBA00034617"/>
    </source>
</evidence>
<dbReference type="InterPro" id="IPR014017">
    <property type="entry name" value="DNA_helicase_UvrD-like_C"/>
</dbReference>
<organism evidence="11 12">
    <name type="scientific">Kribbella solani</name>
    <dbReference type="NCBI Taxonomy" id="236067"/>
    <lineage>
        <taxon>Bacteria</taxon>
        <taxon>Bacillati</taxon>
        <taxon>Actinomycetota</taxon>
        <taxon>Actinomycetes</taxon>
        <taxon>Propionibacteriales</taxon>
        <taxon>Kribbellaceae</taxon>
        <taxon>Kribbella</taxon>
    </lineage>
</organism>
<dbReference type="GO" id="GO:0043138">
    <property type="term" value="F:3'-5' DNA helicase activity"/>
    <property type="evidence" value="ECO:0007669"/>
    <property type="project" value="UniProtKB-EC"/>
</dbReference>
<proteinExistence type="predicted"/>
<accession>A0A841E9W3</accession>
<evidence type="ECO:0000256" key="5">
    <source>
        <dbReference type="ARBA" id="ARBA00023235"/>
    </source>
</evidence>
<comment type="catalytic activity">
    <reaction evidence="6">
        <text>Couples ATP hydrolysis with the unwinding of duplex DNA by translocating in the 3'-5' direction.</text>
        <dbReference type="EC" id="5.6.2.4"/>
    </reaction>
</comment>
<dbReference type="RefSeq" id="WP_202888815.1">
    <property type="nucleotide sequence ID" value="NZ_BAAAVN010000031.1"/>
</dbReference>
<reference evidence="11 12" key="1">
    <citation type="submission" date="2020-08" db="EMBL/GenBank/DDBJ databases">
        <title>Sequencing the genomes of 1000 actinobacteria strains.</title>
        <authorList>
            <person name="Klenk H.-P."/>
        </authorList>
    </citation>
    <scope>NUCLEOTIDE SEQUENCE [LARGE SCALE GENOMIC DNA]</scope>
    <source>
        <strain evidence="11 12">DSM 17294</strain>
    </source>
</reference>
<keyword evidence="3 11" id="KW-0347">Helicase</keyword>
<comment type="catalytic activity">
    <reaction evidence="8">
        <text>ATP + H2O = ADP + phosphate + H(+)</text>
        <dbReference type="Rhea" id="RHEA:13065"/>
        <dbReference type="ChEBI" id="CHEBI:15377"/>
        <dbReference type="ChEBI" id="CHEBI:15378"/>
        <dbReference type="ChEBI" id="CHEBI:30616"/>
        <dbReference type="ChEBI" id="CHEBI:43474"/>
        <dbReference type="ChEBI" id="CHEBI:456216"/>
        <dbReference type="EC" id="5.6.2.4"/>
    </reaction>
</comment>
<dbReference type="AlphaFoldDB" id="A0A841E9W3"/>
<comment type="caution">
    <text evidence="11">The sequence shown here is derived from an EMBL/GenBank/DDBJ whole genome shotgun (WGS) entry which is preliminary data.</text>
</comment>
<dbReference type="PANTHER" id="PTHR11070">
    <property type="entry name" value="UVRD / RECB / PCRA DNA HELICASE FAMILY MEMBER"/>
    <property type="match status" value="1"/>
</dbReference>
<dbReference type="Proteomes" id="UP000558997">
    <property type="component" value="Unassembled WGS sequence"/>
</dbReference>
<keyword evidence="2" id="KW-0378">Hydrolase</keyword>
<dbReference type="GO" id="GO:0003677">
    <property type="term" value="F:DNA binding"/>
    <property type="evidence" value="ECO:0007669"/>
    <property type="project" value="InterPro"/>
</dbReference>
<keyword evidence="1" id="KW-0547">Nucleotide-binding</keyword>
<dbReference type="InterPro" id="IPR000212">
    <property type="entry name" value="DNA_helicase_UvrD/REP"/>
</dbReference>